<dbReference type="InterPro" id="IPR044711">
    <property type="entry name" value="EC11-15"/>
</dbReference>
<keyword evidence="4" id="KW-0732">Signal</keyword>
<keyword evidence="3" id="KW-0964">Secreted</keyword>
<dbReference type="Pfam" id="PF05617">
    <property type="entry name" value="Prolamin_like"/>
    <property type="match status" value="1"/>
</dbReference>
<dbReference type="AlphaFoldDB" id="A0AAD8NC99"/>
<protein>
    <recommendedName>
        <fullName evidence="10">Prolamin-like domain-containing protein</fullName>
    </recommendedName>
</protein>
<accession>A0AAD8NC99</accession>
<dbReference type="InterPro" id="IPR008502">
    <property type="entry name" value="Prolamin-like"/>
</dbReference>
<reference evidence="11" key="2">
    <citation type="submission" date="2023-05" db="EMBL/GenBank/DDBJ databases">
        <authorList>
            <person name="Schelkunov M.I."/>
        </authorList>
    </citation>
    <scope>NUCLEOTIDE SEQUENCE</scope>
    <source>
        <strain evidence="11">Hsosn_3</strain>
        <tissue evidence="11">Leaf</tissue>
    </source>
</reference>
<comment type="function">
    <text evidence="7">Involved in the regulation of gamete interactions during the double fertilization and to prevent multiple-pollen tube attraction; mediates the redistribution of the gamete fusogen HAP2/GCS1 to the cell surface after secretion upon sperm arrival.</text>
</comment>
<evidence type="ECO:0000256" key="7">
    <source>
        <dbReference type="ARBA" id="ARBA00034457"/>
    </source>
</evidence>
<gene>
    <name evidence="11" type="ORF">POM88_003407</name>
</gene>
<evidence type="ECO:0000259" key="10">
    <source>
        <dbReference type="Pfam" id="PF05617"/>
    </source>
</evidence>
<comment type="caution">
    <text evidence="11">The sequence shown here is derived from an EMBL/GenBank/DDBJ whole genome shotgun (WGS) entry which is preliminary data.</text>
</comment>
<evidence type="ECO:0000256" key="2">
    <source>
        <dbReference type="ARBA" id="ARBA00004613"/>
    </source>
</evidence>
<dbReference type="PANTHER" id="PTHR35293">
    <property type="entry name" value="EGG CELL-SECRETED PROTEIN 1.5"/>
    <property type="match status" value="1"/>
</dbReference>
<evidence type="ECO:0000313" key="11">
    <source>
        <dbReference type="EMBL" id="KAK1403802.1"/>
    </source>
</evidence>
<feature type="domain" description="Prolamin-like" evidence="10">
    <location>
        <begin position="96"/>
        <end position="160"/>
    </location>
</feature>
<name>A0AAD8NC99_9APIA</name>
<comment type="similarity">
    <text evidence="8">Belongs to the plant egg cell-secreted peptide family.</text>
</comment>
<evidence type="ECO:0000256" key="8">
    <source>
        <dbReference type="ARBA" id="ARBA00034484"/>
    </source>
</evidence>
<evidence type="ECO:0000256" key="9">
    <source>
        <dbReference type="SAM" id="MobiDB-lite"/>
    </source>
</evidence>
<evidence type="ECO:0000313" key="12">
    <source>
        <dbReference type="Proteomes" id="UP001237642"/>
    </source>
</evidence>
<evidence type="ECO:0000256" key="3">
    <source>
        <dbReference type="ARBA" id="ARBA00022525"/>
    </source>
</evidence>
<organism evidence="11 12">
    <name type="scientific">Heracleum sosnowskyi</name>
    <dbReference type="NCBI Taxonomy" id="360622"/>
    <lineage>
        <taxon>Eukaryota</taxon>
        <taxon>Viridiplantae</taxon>
        <taxon>Streptophyta</taxon>
        <taxon>Embryophyta</taxon>
        <taxon>Tracheophyta</taxon>
        <taxon>Spermatophyta</taxon>
        <taxon>Magnoliopsida</taxon>
        <taxon>eudicotyledons</taxon>
        <taxon>Gunneridae</taxon>
        <taxon>Pentapetalae</taxon>
        <taxon>asterids</taxon>
        <taxon>campanulids</taxon>
        <taxon>Apiales</taxon>
        <taxon>Apiaceae</taxon>
        <taxon>Apioideae</taxon>
        <taxon>apioid superclade</taxon>
        <taxon>Tordylieae</taxon>
        <taxon>Tordyliinae</taxon>
        <taxon>Heracleum</taxon>
    </lineage>
</organism>
<keyword evidence="5" id="KW-0278">Fertilization</keyword>
<dbReference type="PANTHER" id="PTHR35293:SF10">
    <property type="entry name" value="EGG CELL-SECRETED PROTEIN 1.2-RELATED"/>
    <property type="match status" value="1"/>
</dbReference>
<dbReference type="GO" id="GO:0005576">
    <property type="term" value="C:extracellular region"/>
    <property type="evidence" value="ECO:0007669"/>
    <property type="project" value="UniProtKB-SubCell"/>
</dbReference>
<evidence type="ECO:0000256" key="6">
    <source>
        <dbReference type="ARBA" id="ARBA00023329"/>
    </source>
</evidence>
<dbReference type="EMBL" id="JAUIZM010000001">
    <property type="protein sequence ID" value="KAK1403802.1"/>
    <property type="molecule type" value="Genomic_DNA"/>
</dbReference>
<dbReference type="GO" id="GO:0009567">
    <property type="term" value="P:double fertilization forming a zygote and endosperm"/>
    <property type="evidence" value="ECO:0007669"/>
    <property type="project" value="InterPro"/>
</dbReference>
<keyword evidence="6" id="KW-0968">Cytoplasmic vesicle</keyword>
<dbReference type="GO" id="GO:0031410">
    <property type="term" value="C:cytoplasmic vesicle"/>
    <property type="evidence" value="ECO:0007669"/>
    <property type="project" value="UniProtKB-SubCell"/>
</dbReference>
<dbReference type="GO" id="GO:0080155">
    <property type="term" value="P:regulation of double fertilization forming a zygote and endosperm"/>
    <property type="evidence" value="ECO:0007669"/>
    <property type="project" value="UniProtKB-ARBA"/>
</dbReference>
<evidence type="ECO:0000256" key="4">
    <source>
        <dbReference type="ARBA" id="ARBA00022729"/>
    </source>
</evidence>
<keyword evidence="12" id="KW-1185">Reference proteome</keyword>
<comment type="subcellular location">
    <subcellularLocation>
        <location evidence="1">Cytoplasmic vesicle</location>
    </subcellularLocation>
    <subcellularLocation>
        <location evidence="2">Secreted</location>
    </subcellularLocation>
</comment>
<feature type="region of interest" description="Disordered" evidence="9">
    <location>
        <begin position="163"/>
        <end position="195"/>
    </location>
</feature>
<sequence length="195" mass="22112">MIYAFTTRLFVVLCRRMSIIYVRKLLLQSPSTYQVVASRKQSLATHAIHLLVYYHSFNKNITCFMAYTSAASEYPQPAGERELNQTSRTTTETVFNCWNTITNIGSCGNEIMDFFARGTVDHISRRCRKEINMIMRQCWPDLFIALGITSEECNFLLGFCKPSSGSSAPRPSVRYPTPPAKMKKETPAKILGTKA</sequence>
<reference evidence="11" key="1">
    <citation type="submission" date="2023-02" db="EMBL/GenBank/DDBJ databases">
        <title>Genome of toxic invasive species Heracleum sosnowskyi carries increased number of genes despite the absence of recent whole-genome duplications.</title>
        <authorList>
            <person name="Schelkunov M."/>
            <person name="Shtratnikova V."/>
            <person name="Makarenko M."/>
            <person name="Klepikova A."/>
            <person name="Omelchenko D."/>
            <person name="Novikova G."/>
            <person name="Obukhova E."/>
            <person name="Bogdanov V."/>
            <person name="Penin A."/>
            <person name="Logacheva M."/>
        </authorList>
    </citation>
    <scope>NUCLEOTIDE SEQUENCE</scope>
    <source>
        <strain evidence="11">Hsosn_3</strain>
        <tissue evidence="11">Leaf</tissue>
    </source>
</reference>
<dbReference type="GO" id="GO:2000008">
    <property type="term" value="P:regulation of protein localization to cell surface"/>
    <property type="evidence" value="ECO:0007669"/>
    <property type="project" value="UniProtKB-ARBA"/>
</dbReference>
<dbReference type="Proteomes" id="UP001237642">
    <property type="component" value="Unassembled WGS sequence"/>
</dbReference>
<evidence type="ECO:0000256" key="1">
    <source>
        <dbReference type="ARBA" id="ARBA00004541"/>
    </source>
</evidence>
<proteinExistence type="inferred from homology"/>
<evidence type="ECO:0000256" key="5">
    <source>
        <dbReference type="ARBA" id="ARBA00023279"/>
    </source>
</evidence>